<protein>
    <submittedName>
        <fullName evidence="1">Uncharacterized protein</fullName>
    </submittedName>
</protein>
<accession>A0A9Q0K5S0</accession>
<proteinExistence type="predicted"/>
<keyword evidence="2" id="KW-1185">Reference proteome</keyword>
<sequence>MESMSYNEVYEAYHHLELCCRSKKTSAHPQDIAMRCQEQIRQCLGNPTASRQRRSNRHRIRLESGISYLSVTNRIRHWSFCRCTIAIAVAPDHRRRHCYSFFFFPFSVLDSLFLTLKPSSLSNSLFFPFLNKPSKEMILLL</sequence>
<gene>
    <name evidence="1" type="ORF">NE237_022974</name>
</gene>
<organism evidence="1 2">
    <name type="scientific">Protea cynaroides</name>
    <dbReference type="NCBI Taxonomy" id="273540"/>
    <lineage>
        <taxon>Eukaryota</taxon>
        <taxon>Viridiplantae</taxon>
        <taxon>Streptophyta</taxon>
        <taxon>Embryophyta</taxon>
        <taxon>Tracheophyta</taxon>
        <taxon>Spermatophyta</taxon>
        <taxon>Magnoliopsida</taxon>
        <taxon>Proteales</taxon>
        <taxon>Proteaceae</taxon>
        <taxon>Protea</taxon>
    </lineage>
</organism>
<evidence type="ECO:0000313" key="1">
    <source>
        <dbReference type="EMBL" id="KAJ4963035.1"/>
    </source>
</evidence>
<dbReference type="AlphaFoldDB" id="A0A9Q0K5S0"/>
<name>A0A9Q0K5S0_9MAGN</name>
<dbReference type="Proteomes" id="UP001141806">
    <property type="component" value="Unassembled WGS sequence"/>
</dbReference>
<comment type="caution">
    <text evidence="1">The sequence shown here is derived from an EMBL/GenBank/DDBJ whole genome shotgun (WGS) entry which is preliminary data.</text>
</comment>
<dbReference type="EMBL" id="JAMYWD010000008">
    <property type="protein sequence ID" value="KAJ4963035.1"/>
    <property type="molecule type" value="Genomic_DNA"/>
</dbReference>
<evidence type="ECO:0000313" key="2">
    <source>
        <dbReference type="Proteomes" id="UP001141806"/>
    </source>
</evidence>
<reference evidence="1" key="1">
    <citation type="journal article" date="2023" name="Plant J.">
        <title>The genome of the king protea, Protea cynaroides.</title>
        <authorList>
            <person name="Chang J."/>
            <person name="Duong T.A."/>
            <person name="Schoeman C."/>
            <person name="Ma X."/>
            <person name="Roodt D."/>
            <person name="Barker N."/>
            <person name="Li Z."/>
            <person name="Van de Peer Y."/>
            <person name="Mizrachi E."/>
        </authorList>
    </citation>
    <scope>NUCLEOTIDE SEQUENCE</scope>
    <source>
        <tissue evidence="1">Young leaves</tissue>
    </source>
</reference>